<dbReference type="EMBL" id="LR796882">
    <property type="protein sequence ID" value="CAB4172441.1"/>
    <property type="molecule type" value="Genomic_DNA"/>
</dbReference>
<protein>
    <submittedName>
        <fullName evidence="3">Uncharacterized protein</fullName>
    </submittedName>
</protein>
<gene>
    <name evidence="2" type="ORF">UFOVP843_3</name>
    <name evidence="3" type="ORF">UFOVP936_20</name>
</gene>
<name>A0A6J5PSX7_9CAUD</name>
<organism evidence="3">
    <name type="scientific">uncultured Caudovirales phage</name>
    <dbReference type="NCBI Taxonomy" id="2100421"/>
    <lineage>
        <taxon>Viruses</taxon>
        <taxon>Duplodnaviria</taxon>
        <taxon>Heunggongvirae</taxon>
        <taxon>Uroviricota</taxon>
        <taxon>Caudoviricetes</taxon>
        <taxon>Peduoviridae</taxon>
        <taxon>Maltschvirus</taxon>
        <taxon>Maltschvirus maltsch</taxon>
    </lineage>
</organism>
<evidence type="ECO:0000256" key="1">
    <source>
        <dbReference type="SAM" id="MobiDB-lite"/>
    </source>
</evidence>
<evidence type="ECO:0000313" key="3">
    <source>
        <dbReference type="EMBL" id="CAB4172441.1"/>
    </source>
</evidence>
<dbReference type="EMBL" id="LR796786">
    <property type="protein sequence ID" value="CAB4165975.1"/>
    <property type="molecule type" value="Genomic_DNA"/>
</dbReference>
<reference evidence="3" key="1">
    <citation type="submission" date="2020-05" db="EMBL/GenBank/DDBJ databases">
        <authorList>
            <person name="Chiriac C."/>
            <person name="Salcher M."/>
            <person name="Ghai R."/>
            <person name="Kavagutti S V."/>
        </authorList>
    </citation>
    <scope>NUCLEOTIDE SEQUENCE</scope>
</reference>
<accession>A0A6J5PSX7</accession>
<evidence type="ECO:0000313" key="2">
    <source>
        <dbReference type="EMBL" id="CAB4165975.1"/>
    </source>
</evidence>
<proteinExistence type="predicted"/>
<feature type="region of interest" description="Disordered" evidence="1">
    <location>
        <begin position="71"/>
        <end position="97"/>
    </location>
</feature>
<feature type="compositionally biased region" description="Low complexity" evidence="1">
    <location>
        <begin position="87"/>
        <end position="97"/>
    </location>
</feature>
<sequence>MRVSGKKEYKSRLPSSALADAIIVRERAAGRSREDINAAVEREAGITWTLSALDDNIRRLRREGVIGVSPKMETLQAGRPPGAQNKATSAASASATAKQRKCLSCDVTFLSEWSGHRVCDGCRRTSAFTASPLEHGLAGRLRA</sequence>